<dbReference type="CDD" id="cd00067">
    <property type="entry name" value="GAL4"/>
    <property type="match status" value="1"/>
</dbReference>
<dbReference type="PROSITE" id="PS00463">
    <property type="entry name" value="ZN2_CY6_FUNGAL_1"/>
    <property type="match status" value="1"/>
</dbReference>
<organism evidence="4 5">
    <name type="scientific">Drechmeria coniospora</name>
    <name type="common">Nematophagous fungus</name>
    <name type="synonym">Meria coniospora</name>
    <dbReference type="NCBI Taxonomy" id="98403"/>
    <lineage>
        <taxon>Eukaryota</taxon>
        <taxon>Fungi</taxon>
        <taxon>Dikarya</taxon>
        <taxon>Ascomycota</taxon>
        <taxon>Pezizomycotina</taxon>
        <taxon>Sordariomycetes</taxon>
        <taxon>Hypocreomycetidae</taxon>
        <taxon>Hypocreales</taxon>
        <taxon>Ophiocordycipitaceae</taxon>
        <taxon>Drechmeria</taxon>
    </lineage>
</organism>
<evidence type="ECO:0000313" key="4">
    <source>
        <dbReference type="EMBL" id="KYK59612.1"/>
    </source>
</evidence>
<reference evidence="4 5" key="1">
    <citation type="journal article" date="2016" name="Sci. Rep.">
        <title>Insights into Adaptations to a Near-Obligate Nematode Endoparasitic Lifestyle from the Finished Genome of Drechmeria coniospora.</title>
        <authorList>
            <person name="Zhang L."/>
            <person name="Zhou Z."/>
            <person name="Guo Q."/>
            <person name="Fokkens L."/>
            <person name="Miskei M."/>
            <person name="Pocsi I."/>
            <person name="Zhang W."/>
            <person name="Chen M."/>
            <person name="Wang L."/>
            <person name="Sun Y."/>
            <person name="Donzelli B.G."/>
            <person name="Gibson D.M."/>
            <person name="Nelson D.R."/>
            <person name="Luo J.G."/>
            <person name="Rep M."/>
            <person name="Liu H."/>
            <person name="Yang S."/>
            <person name="Wang J."/>
            <person name="Krasnoff S.B."/>
            <person name="Xu Y."/>
            <person name="Molnar I."/>
            <person name="Lin M."/>
        </authorList>
    </citation>
    <scope>NUCLEOTIDE SEQUENCE [LARGE SCALE GENOMIC DNA]</scope>
    <source>
        <strain evidence="4 5">ARSEF 6962</strain>
    </source>
</reference>
<feature type="compositionally biased region" description="Basic and acidic residues" evidence="2">
    <location>
        <begin position="521"/>
        <end position="532"/>
    </location>
</feature>
<comment type="caution">
    <text evidence="4">The sequence shown here is derived from an EMBL/GenBank/DDBJ whole genome shotgun (WGS) entry which is preliminary data.</text>
</comment>
<dbReference type="AlphaFoldDB" id="A0A151GRI1"/>
<feature type="compositionally biased region" description="Basic and acidic residues" evidence="2">
    <location>
        <begin position="277"/>
        <end position="287"/>
    </location>
</feature>
<protein>
    <recommendedName>
        <fullName evidence="3">Zn(2)-C6 fungal-type domain-containing protein</fullName>
    </recommendedName>
</protein>
<feature type="region of interest" description="Disordered" evidence="2">
    <location>
        <begin position="563"/>
        <end position="589"/>
    </location>
</feature>
<dbReference type="Pfam" id="PF00172">
    <property type="entry name" value="Zn_clus"/>
    <property type="match status" value="1"/>
</dbReference>
<gene>
    <name evidence="4" type="ORF">DCS_00744</name>
</gene>
<dbReference type="InParanoid" id="A0A151GRI1"/>
<evidence type="ECO:0000259" key="3">
    <source>
        <dbReference type="PROSITE" id="PS50048"/>
    </source>
</evidence>
<dbReference type="GO" id="GO:0000981">
    <property type="term" value="F:DNA-binding transcription factor activity, RNA polymerase II-specific"/>
    <property type="evidence" value="ECO:0007669"/>
    <property type="project" value="InterPro"/>
</dbReference>
<feature type="compositionally biased region" description="Basic and acidic residues" evidence="2">
    <location>
        <begin position="305"/>
        <end position="320"/>
    </location>
</feature>
<accession>A0A151GRI1</accession>
<dbReference type="GeneID" id="63713387"/>
<feature type="domain" description="Zn(2)-C6 fungal-type" evidence="3">
    <location>
        <begin position="459"/>
        <end position="489"/>
    </location>
</feature>
<evidence type="ECO:0000256" key="1">
    <source>
        <dbReference type="ARBA" id="ARBA00023242"/>
    </source>
</evidence>
<feature type="region of interest" description="Disordered" evidence="2">
    <location>
        <begin position="300"/>
        <end position="327"/>
    </location>
</feature>
<dbReference type="PROSITE" id="PS50048">
    <property type="entry name" value="ZN2_CY6_FUNGAL_2"/>
    <property type="match status" value="1"/>
</dbReference>
<feature type="compositionally biased region" description="Low complexity" evidence="2">
    <location>
        <begin position="631"/>
        <end position="641"/>
    </location>
</feature>
<feature type="compositionally biased region" description="Low complexity" evidence="2">
    <location>
        <begin position="406"/>
        <end position="434"/>
    </location>
</feature>
<dbReference type="SMART" id="SM00066">
    <property type="entry name" value="GAL4"/>
    <property type="match status" value="1"/>
</dbReference>
<dbReference type="Gene3D" id="4.10.240.10">
    <property type="entry name" value="Zn(2)-C6 fungal-type DNA-binding domain"/>
    <property type="match status" value="1"/>
</dbReference>
<dbReference type="InterPro" id="IPR001138">
    <property type="entry name" value="Zn2Cys6_DnaBD"/>
</dbReference>
<dbReference type="PANTHER" id="PTHR47657">
    <property type="entry name" value="STEROL REGULATORY ELEMENT-BINDING PROTEIN ECM22"/>
    <property type="match status" value="1"/>
</dbReference>
<keyword evidence="5" id="KW-1185">Reference proteome</keyword>
<dbReference type="Proteomes" id="UP000076580">
    <property type="component" value="Chromosome 01"/>
</dbReference>
<dbReference type="EMBL" id="LAYC01000001">
    <property type="protein sequence ID" value="KYK59612.1"/>
    <property type="molecule type" value="Genomic_DNA"/>
</dbReference>
<feature type="region of interest" description="Disordered" evidence="2">
    <location>
        <begin position="508"/>
        <end position="541"/>
    </location>
</feature>
<dbReference type="RefSeq" id="XP_040658964.1">
    <property type="nucleotide sequence ID" value="XM_040798081.1"/>
</dbReference>
<feature type="compositionally biased region" description="Basic residues" evidence="2">
    <location>
        <begin position="247"/>
        <end position="260"/>
    </location>
</feature>
<name>A0A151GRI1_DRECN</name>
<proteinExistence type="predicted"/>
<dbReference type="PANTHER" id="PTHR47657:SF7">
    <property type="entry name" value="STEROL REGULATORY ELEMENT-BINDING PROTEIN ECM22"/>
    <property type="match status" value="1"/>
</dbReference>
<feature type="region of interest" description="Disordered" evidence="2">
    <location>
        <begin position="625"/>
        <end position="664"/>
    </location>
</feature>
<dbReference type="STRING" id="98403.A0A151GRI1"/>
<feature type="region of interest" description="Disordered" evidence="2">
    <location>
        <begin position="404"/>
        <end position="453"/>
    </location>
</feature>
<sequence>MADFLASFNFGAPDAVPSKPSSCVSVDELQTRLHTILEEQTTPTRAEHISTTLDISATAQISLHVPQNENEVLDDLNNVDPSLGGIWTCGVATASEGQTVRVVNATDVLSNQHQDDPFPQQAVARHIVATVGATDGRSWVMRDMSRGPEGWSFSYLCKDSVQQWNRQNKEKAKLVIGDYTNKVPDPAAMSRPAFDCRGSVKISFPQGGRAISVIYDHTLIHKTVAEIAELFKPTPRQLATQTPRKEKTPKKSASVKKRRDSTKPRNESGKPQKRIKKVDGEPTDETGHEAQLLAELAQNGQAAHDLSKDGVADGKDKDAEEAGGQTEVITSSVLGSFPINVSPEEANRRREFAIKNLSEAGVDPDSLSTEQFNIFANQSPDLQKESLNMLVKYGAERLRIVHPSSKDSSNSASAGNSTTAVDASPATPSAPSTAKGPVPQSQGSGRESKGRKLGKSRVACLKCKQRRVKCPRERPACSECETGGLGCEYAPQKPRVRKVLSEAIVSADYDEGDDDLTQLGHEPRGEQAGDSREAEDDGQDLSAEADYSSYPQIPVTGMLTPTGVTQEHNPYFRSLSHSEDPPHGSQQMQTNLTGLMVPQGASQYPDPPADTTSLLQDTDTVRQLSNTQHNAPRIPIPISFPRRIDRDDPPPSPARPLSGLEPPTVRQLPSAAGCYGLVSGRAGAPERITQPKQSRLSCAVATRPESSGNGDAEHAVGRERFSASAITAGSRLLHSRLLSPYILRRHERCVDICQL</sequence>
<feature type="region of interest" description="Disordered" evidence="2">
    <location>
        <begin position="235"/>
        <end position="287"/>
    </location>
</feature>
<keyword evidence="1" id="KW-0539">Nucleus</keyword>
<dbReference type="InterPro" id="IPR052400">
    <property type="entry name" value="Zn2-C6_fungal_TF"/>
</dbReference>
<dbReference type="InterPro" id="IPR036864">
    <property type="entry name" value="Zn2-C6_fun-type_DNA-bd_sf"/>
</dbReference>
<dbReference type="PRINTS" id="PR00755">
    <property type="entry name" value="AFLATOXINBRP"/>
</dbReference>
<dbReference type="GO" id="GO:0008270">
    <property type="term" value="F:zinc ion binding"/>
    <property type="evidence" value="ECO:0007669"/>
    <property type="project" value="InterPro"/>
</dbReference>
<evidence type="ECO:0000313" key="5">
    <source>
        <dbReference type="Proteomes" id="UP000076580"/>
    </source>
</evidence>
<dbReference type="SUPFAM" id="SSF57701">
    <property type="entry name" value="Zn2/Cys6 DNA-binding domain"/>
    <property type="match status" value="1"/>
</dbReference>
<feature type="compositionally biased region" description="Basic and acidic residues" evidence="2">
    <location>
        <begin position="261"/>
        <end position="270"/>
    </location>
</feature>
<evidence type="ECO:0000256" key="2">
    <source>
        <dbReference type="SAM" id="MobiDB-lite"/>
    </source>
</evidence>